<protein>
    <recommendedName>
        <fullName evidence="5">Secreted protein</fullName>
    </recommendedName>
</protein>
<reference evidence="3 4" key="1">
    <citation type="submission" date="2024-02" db="EMBL/GenBank/DDBJ databases">
        <title>Lysinimicrobium sediminis NBRC 112286.</title>
        <authorList>
            <person name="Ichikawa N."/>
            <person name="Katano-Makiyama Y."/>
            <person name="Hidaka K."/>
        </authorList>
    </citation>
    <scope>NUCLEOTIDE SEQUENCE [LARGE SCALE GENOMIC DNA]</scope>
    <source>
        <strain evidence="3 4">NBRC 112286</strain>
    </source>
</reference>
<dbReference type="Proteomes" id="UP001426770">
    <property type="component" value="Unassembled WGS sequence"/>
</dbReference>
<keyword evidence="2" id="KW-1133">Transmembrane helix</keyword>
<feature type="transmembrane region" description="Helical" evidence="2">
    <location>
        <begin position="6"/>
        <end position="27"/>
    </location>
</feature>
<dbReference type="RefSeq" id="WP_345379497.1">
    <property type="nucleotide sequence ID" value="NZ_BAABRR010000007.1"/>
</dbReference>
<evidence type="ECO:0000313" key="3">
    <source>
        <dbReference type="EMBL" id="GAA5519154.1"/>
    </source>
</evidence>
<evidence type="ECO:0008006" key="5">
    <source>
        <dbReference type="Google" id="ProtNLM"/>
    </source>
</evidence>
<feature type="region of interest" description="Disordered" evidence="1">
    <location>
        <begin position="28"/>
        <end position="72"/>
    </location>
</feature>
<feature type="compositionally biased region" description="Basic and acidic residues" evidence="1">
    <location>
        <begin position="29"/>
        <end position="38"/>
    </location>
</feature>
<sequence length="72" mass="7574">MNTTAVIGIVVGVIVLIAVVIALVSVANRKSEPPEEPGRGPTGQHPDPVEGTPSDTSTPHWDRRIDPNEGPQ</sequence>
<evidence type="ECO:0000256" key="2">
    <source>
        <dbReference type="SAM" id="Phobius"/>
    </source>
</evidence>
<gene>
    <name evidence="3" type="ORF">Lsed01_01592</name>
</gene>
<dbReference type="EMBL" id="BAABRR010000007">
    <property type="protein sequence ID" value="GAA5519154.1"/>
    <property type="molecule type" value="Genomic_DNA"/>
</dbReference>
<keyword evidence="2" id="KW-0472">Membrane</keyword>
<comment type="caution">
    <text evidence="3">The sequence shown here is derived from an EMBL/GenBank/DDBJ whole genome shotgun (WGS) entry which is preliminary data.</text>
</comment>
<feature type="compositionally biased region" description="Basic and acidic residues" evidence="1">
    <location>
        <begin position="60"/>
        <end position="72"/>
    </location>
</feature>
<evidence type="ECO:0000256" key="1">
    <source>
        <dbReference type="SAM" id="MobiDB-lite"/>
    </source>
</evidence>
<accession>A0ABP9WHF2</accession>
<organism evidence="3 4">
    <name type="scientific">Demequina sediminis</name>
    <dbReference type="NCBI Taxonomy" id="1930058"/>
    <lineage>
        <taxon>Bacteria</taxon>
        <taxon>Bacillati</taxon>
        <taxon>Actinomycetota</taxon>
        <taxon>Actinomycetes</taxon>
        <taxon>Micrococcales</taxon>
        <taxon>Demequinaceae</taxon>
        <taxon>Demequina</taxon>
    </lineage>
</organism>
<evidence type="ECO:0000313" key="4">
    <source>
        <dbReference type="Proteomes" id="UP001426770"/>
    </source>
</evidence>
<proteinExistence type="predicted"/>
<keyword evidence="2" id="KW-0812">Transmembrane</keyword>
<keyword evidence="4" id="KW-1185">Reference proteome</keyword>
<name>A0ABP9WHF2_9MICO</name>